<evidence type="ECO:0000256" key="3">
    <source>
        <dbReference type="ARBA" id="ARBA00022475"/>
    </source>
</evidence>
<evidence type="ECO:0000256" key="8">
    <source>
        <dbReference type="SAM" id="MobiDB-lite"/>
    </source>
</evidence>
<feature type="transmembrane region" description="Helical" evidence="7">
    <location>
        <begin position="273"/>
        <end position="299"/>
    </location>
</feature>
<evidence type="ECO:0000256" key="4">
    <source>
        <dbReference type="ARBA" id="ARBA00022692"/>
    </source>
</evidence>
<evidence type="ECO:0000313" key="10">
    <source>
        <dbReference type="EMBL" id="MEU8137559.1"/>
    </source>
</evidence>
<feature type="transmembrane region" description="Helical" evidence="7">
    <location>
        <begin position="113"/>
        <end position="136"/>
    </location>
</feature>
<evidence type="ECO:0000256" key="6">
    <source>
        <dbReference type="ARBA" id="ARBA00023136"/>
    </source>
</evidence>
<keyword evidence="2 7" id="KW-0813">Transport</keyword>
<feature type="transmembrane region" description="Helical" evidence="7">
    <location>
        <begin position="148"/>
        <end position="168"/>
    </location>
</feature>
<feature type="region of interest" description="Disordered" evidence="8">
    <location>
        <begin position="1"/>
        <end position="39"/>
    </location>
</feature>
<feature type="compositionally biased region" description="Low complexity" evidence="8">
    <location>
        <begin position="1"/>
        <end position="32"/>
    </location>
</feature>
<dbReference type="InterPro" id="IPR050366">
    <property type="entry name" value="BP-dependent_transpt_permease"/>
</dbReference>
<feature type="transmembrane region" description="Helical" evidence="7">
    <location>
        <begin position="45"/>
        <end position="69"/>
    </location>
</feature>
<dbReference type="InterPro" id="IPR035906">
    <property type="entry name" value="MetI-like_sf"/>
</dbReference>
<feature type="transmembrane region" description="Helical" evidence="7">
    <location>
        <begin position="230"/>
        <end position="253"/>
    </location>
</feature>
<protein>
    <submittedName>
        <fullName evidence="10">ABC transporter permease</fullName>
    </submittedName>
</protein>
<evidence type="ECO:0000313" key="11">
    <source>
        <dbReference type="Proteomes" id="UP001551482"/>
    </source>
</evidence>
<keyword evidence="6 7" id="KW-0472">Membrane</keyword>
<keyword evidence="5 7" id="KW-1133">Transmembrane helix</keyword>
<comment type="subcellular location">
    <subcellularLocation>
        <location evidence="1 7">Cell membrane</location>
        <topology evidence="1 7">Multi-pass membrane protein</topology>
    </subcellularLocation>
</comment>
<organism evidence="10 11">
    <name type="scientific">Streptodolium elevatio</name>
    <dbReference type="NCBI Taxonomy" id="3157996"/>
    <lineage>
        <taxon>Bacteria</taxon>
        <taxon>Bacillati</taxon>
        <taxon>Actinomycetota</taxon>
        <taxon>Actinomycetes</taxon>
        <taxon>Kitasatosporales</taxon>
        <taxon>Streptomycetaceae</taxon>
        <taxon>Streptodolium</taxon>
    </lineage>
</organism>
<gene>
    <name evidence="10" type="ORF">AB0C36_29110</name>
</gene>
<accession>A0ABV3DQX3</accession>
<evidence type="ECO:0000256" key="5">
    <source>
        <dbReference type="ARBA" id="ARBA00022989"/>
    </source>
</evidence>
<dbReference type="PANTHER" id="PTHR43386">
    <property type="entry name" value="OLIGOPEPTIDE TRANSPORT SYSTEM PERMEASE PROTEIN APPC"/>
    <property type="match status" value="1"/>
</dbReference>
<evidence type="ECO:0000256" key="2">
    <source>
        <dbReference type="ARBA" id="ARBA00022448"/>
    </source>
</evidence>
<dbReference type="SUPFAM" id="SSF161098">
    <property type="entry name" value="MetI-like"/>
    <property type="match status" value="1"/>
</dbReference>
<dbReference type="PROSITE" id="PS50928">
    <property type="entry name" value="ABC_TM1"/>
    <property type="match status" value="1"/>
</dbReference>
<dbReference type="Pfam" id="PF00528">
    <property type="entry name" value="BPD_transp_1"/>
    <property type="match status" value="1"/>
</dbReference>
<sequence>MTLLQDSQPGRPSSDPRSPGRASGPRTAAEPAATRRRRSARRRKWPLSLWIASGFLALTALAALLASVISPYAPDAIDLGASLADPDANHLLGTDQSGRDLLSRVLHGAGPSLVAPLALLALASVVGIALGTVAAWHGGWVDALLSRVTDVMFAFPGLLFVILVVSVFGDGLTTAVVALALAYSPVVAKYTRSIALAERSKPYIDAYRVQGMSGTAICALRLVPNLAPQLLGYLVLMFGQVLMGMATLSYLGFGAQPPSSEWGLMVKEGQAALVQGALWPVIVPGTAIALVVVAFNIVGVRISDRLGARER</sequence>
<proteinExistence type="inferred from homology"/>
<reference evidence="10 11" key="1">
    <citation type="submission" date="2024-06" db="EMBL/GenBank/DDBJ databases">
        <title>The Natural Products Discovery Center: Release of the First 8490 Sequenced Strains for Exploring Actinobacteria Biosynthetic Diversity.</title>
        <authorList>
            <person name="Kalkreuter E."/>
            <person name="Kautsar S.A."/>
            <person name="Yang D."/>
            <person name="Bader C.D."/>
            <person name="Teijaro C.N."/>
            <person name="Fluegel L."/>
            <person name="Davis C.M."/>
            <person name="Simpson J.R."/>
            <person name="Lauterbach L."/>
            <person name="Steele A.D."/>
            <person name="Gui C."/>
            <person name="Meng S."/>
            <person name="Li G."/>
            <person name="Viehrig K."/>
            <person name="Ye F."/>
            <person name="Su P."/>
            <person name="Kiefer A.F."/>
            <person name="Nichols A."/>
            <person name="Cepeda A.J."/>
            <person name="Yan W."/>
            <person name="Fan B."/>
            <person name="Jiang Y."/>
            <person name="Adhikari A."/>
            <person name="Zheng C.-J."/>
            <person name="Schuster L."/>
            <person name="Cowan T.M."/>
            <person name="Smanski M.J."/>
            <person name="Chevrette M.G."/>
            <person name="De Carvalho L.P.S."/>
            <person name="Shen B."/>
        </authorList>
    </citation>
    <scope>NUCLEOTIDE SEQUENCE [LARGE SCALE GENOMIC DNA]</scope>
    <source>
        <strain evidence="10 11">NPDC048946</strain>
    </source>
</reference>
<evidence type="ECO:0000259" key="9">
    <source>
        <dbReference type="PROSITE" id="PS50928"/>
    </source>
</evidence>
<comment type="caution">
    <text evidence="10">The sequence shown here is derived from an EMBL/GenBank/DDBJ whole genome shotgun (WGS) entry which is preliminary data.</text>
</comment>
<dbReference type="PANTHER" id="PTHR43386:SF25">
    <property type="entry name" value="PEPTIDE ABC TRANSPORTER PERMEASE PROTEIN"/>
    <property type="match status" value="1"/>
</dbReference>
<comment type="similarity">
    <text evidence="7">Belongs to the binding-protein-dependent transport system permease family.</text>
</comment>
<dbReference type="RefSeq" id="WP_358359629.1">
    <property type="nucleotide sequence ID" value="NZ_JBEZFP010000092.1"/>
</dbReference>
<name>A0ABV3DQX3_9ACTN</name>
<evidence type="ECO:0000256" key="7">
    <source>
        <dbReference type="RuleBase" id="RU363032"/>
    </source>
</evidence>
<dbReference type="EMBL" id="JBEZFP010000092">
    <property type="protein sequence ID" value="MEU8137559.1"/>
    <property type="molecule type" value="Genomic_DNA"/>
</dbReference>
<keyword evidence="3" id="KW-1003">Cell membrane</keyword>
<dbReference type="InterPro" id="IPR000515">
    <property type="entry name" value="MetI-like"/>
</dbReference>
<dbReference type="CDD" id="cd06261">
    <property type="entry name" value="TM_PBP2"/>
    <property type="match status" value="1"/>
</dbReference>
<dbReference type="Proteomes" id="UP001551482">
    <property type="component" value="Unassembled WGS sequence"/>
</dbReference>
<keyword evidence="4 7" id="KW-0812">Transmembrane</keyword>
<dbReference type="Gene3D" id="1.10.3720.10">
    <property type="entry name" value="MetI-like"/>
    <property type="match status" value="1"/>
</dbReference>
<evidence type="ECO:0000256" key="1">
    <source>
        <dbReference type="ARBA" id="ARBA00004651"/>
    </source>
</evidence>
<feature type="domain" description="ABC transmembrane type-1" evidence="9">
    <location>
        <begin position="109"/>
        <end position="299"/>
    </location>
</feature>
<keyword evidence="11" id="KW-1185">Reference proteome</keyword>